<gene>
    <name evidence="2" type="ORF">L0P57_11810</name>
</gene>
<evidence type="ECO:0000313" key="3">
    <source>
        <dbReference type="Proteomes" id="UP001298681"/>
    </source>
</evidence>
<evidence type="ECO:0000313" key="2">
    <source>
        <dbReference type="EMBL" id="MCG4611610.1"/>
    </source>
</evidence>
<evidence type="ECO:0000256" key="1">
    <source>
        <dbReference type="SAM" id="MobiDB-lite"/>
    </source>
</evidence>
<keyword evidence="3" id="KW-1185">Reference proteome</keyword>
<dbReference type="RefSeq" id="WP_237967082.1">
    <property type="nucleotide sequence ID" value="NZ_JAKNHQ010000019.1"/>
</dbReference>
<accession>A0ABS9MLB4</accession>
<feature type="compositionally biased region" description="Gly residues" evidence="1">
    <location>
        <begin position="284"/>
        <end position="295"/>
    </location>
</feature>
<dbReference type="Pfam" id="PF12389">
    <property type="entry name" value="Peptidase_M73"/>
    <property type="match status" value="1"/>
</dbReference>
<dbReference type="Proteomes" id="UP001298681">
    <property type="component" value="Unassembled WGS sequence"/>
</dbReference>
<dbReference type="InterPro" id="IPR022121">
    <property type="entry name" value="Peptidase_M73_camelysin"/>
</dbReference>
<feature type="region of interest" description="Disordered" evidence="1">
    <location>
        <begin position="267"/>
        <end position="295"/>
    </location>
</feature>
<dbReference type="EMBL" id="JAKNHQ010000019">
    <property type="protein sequence ID" value="MCG4611610.1"/>
    <property type="molecule type" value="Genomic_DNA"/>
</dbReference>
<organism evidence="2 3">
    <name type="scientific">Anaeromassilibacillus senegalensis</name>
    <dbReference type="NCBI Taxonomy" id="1673717"/>
    <lineage>
        <taxon>Bacteria</taxon>
        <taxon>Bacillati</taxon>
        <taxon>Bacillota</taxon>
        <taxon>Clostridia</taxon>
        <taxon>Eubacteriales</taxon>
        <taxon>Acutalibacteraceae</taxon>
        <taxon>Anaeromassilibacillus</taxon>
    </lineage>
</organism>
<protein>
    <submittedName>
        <fullName evidence="2">CalY family protein</fullName>
    </submittedName>
</protein>
<name>A0ABS9MLB4_9FIRM</name>
<comment type="caution">
    <text evidence="2">The sequence shown here is derived from an EMBL/GenBank/DDBJ whole genome shotgun (WGS) entry which is preliminary data.</text>
</comment>
<reference evidence="2 3" key="1">
    <citation type="submission" date="2022-01" db="EMBL/GenBank/DDBJ databases">
        <title>Collection of gut derived symbiotic bacterial strains cultured from healthy donors.</title>
        <authorList>
            <person name="Lin H."/>
            <person name="Kohout C."/>
            <person name="Waligurski E."/>
            <person name="Pamer E.G."/>
        </authorList>
    </citation>
    <scope>NUCLEOTIDE SEQUENCE [LARGE SCALE GENOMIC DNA]</scope>
    <source>
        <strain evidence="2 3">DFI.7.58</strain>
    </source>
</reference>
<sequence length="305" mass="32989">MDKTKRHLVLSIVSFLLVLTLLGGSTFAWYMDTEQVGSNFQAGVLDVDLTEGNTEEVVPLNFTNLRPLTIDQLRDAFQMDEDGVITNKNQDGFAGVPLYFYQVNVENKGTLPARINLAVREQAKGSDPDLPYGHTIPNMVDNGTGGVQVDENEPEIACQNDLRDMLHVQLYQTEKTDGGYVLKPVEVGADSAAAQKEANPDGTVALWRDGKASDYAVPEILKAGEKDSYIVAAWLPETVGNESQGQHFHAALYVNAGQVDEGASQAPLPGWNPGRGRDRHVSGRGHGGGLHSGGGRICGRYQQGL</sequence>
<proteinExistence type="predicted"/>